<gene>
    <name evidence="3" type="ORF">PHYBOEH_006140</name>
</gene>
<accession>A0A8T1WLI2</accession>
<dbReference type="Pfam" id="PF01757">
    <property type="entry name" value="Acyl_transf_3"/>
    <property type="match status" value="1"/>
</dbReference>
<keyword evidence="1" id="KW-0472">Membrane</keyword>
<feature type="transmembrane region" description="Helical" evidence="1">
    <location>
        <begin position="185"/>
        <end position="208"/>
    </location>
</feature>
<feature type="transmembrane region" description="Helical" evidence="1">
    <location>
        <begin position="246"/>
        <end position="264"/>
    </location>
</feature>
<dbReference type="InterPro" id="IPR050879">
    <property type="entry name" value="Acyltransferase_3"/>
</dbReference>
<dbReference type="GO" id="GO:0016020">
    <property type="term" value="C:membrane"/>
    <property type="evidence" value="ECO:0007669"/>
    <property type="project" value="TreeGrafter"/>
</dbReference>
<sequence>MLRVGRSESGPVKTPESGNDVIVLKIQEVSSDRSLLGDTELSSESKTKTAVSVPRQTKVLFLDGVRGLAAMLVALQHSKEYLNDVNVGASAVDTFFVLSSFLLTMLFLEKSEKLLAQGASYRKWWFALADYFLKRFFRVYPFFVLVAVVIRLLPFEYQNRYFLVETADKYDLYKVLTFDFDHRYLMLWTLPLEIAYYFFIPMFVLAVLRSQRLWWVAYIPLQMWVVYEGFYTYRSHHILLRPHFTTFLQGSLAAVVFVKLDAWLKTTGFEFCKWQILVIRAVEYLLIAMLISECFRTVLYEWVHDKLVPVPPGDPFISLLVASIIVVEMVMPSSVSRVLEWNVLRHWGKISFSVYLLHPFVIFSDVISQKTNYYDRFFSQVFLLLVLTTTSYYLVECPLQLAIRRISRALTELESKGCGVSVQIFANSNIVKTIYDAADCSKNPVIRKMSIV</sequence>
<feature type="transmembrane region" description="Helical" evidence="1">
    <location>
        <begin position="136"/>
        <end position="153"/>
    </location>
</feature>
<dbReference type="Proteomes" id="UP000693981">
    <property type="component" value="Unassembled WGS sequence"/>
</dbReference>
<dbReference type="EMBL" id="JAGDFL010000321">
    <property type="protein sequence ID" value="KAG7393298.1"/>
    <property type="molecule type" value="Genomic_DNA"/>
</dbReference>
<feature type="domain" description="Acyltransferase 3" evidence="2">
    <location>
        <begin position="60"/>
        <end position="389"/>
    </location>
</feature>
<reference evidence="3" key="1">
    <citation type="submission" date="2021-02" db="EMBL/GenBank/DDBJ databases">
        <authorList>
            <person name="Palmer J.M."/>
        </authorList>
    </citation>
    <scope>NUCLEOTIDE SEQUENCE</scope>
    <source>
        <strain evidence="3">SCRP23</strain>
    </source>
</reference>
<feature type="transmembrane region" description="Helical" evidence="1">
    <location>
        <begin position="347"/>
        <end position="365"/>
    </location>
</feature>
<comment type="caution">
    <text evidence="3">The sequence shown here is derived from an EMBL/GenBank/DDBJ whole genome shotgun (WGS) entry which is preliminary data.</text>
</comment>
<proteinExistence type="predicted"/>
<evidence type="ECO:0000313" key="3">
    <source>
        <dbReference type="EMBL" id="KAG7393298.1"/>
    </source>
</evidence>
<dbReference type="GO" id="GO:0016747">
    <property type="term" value="F:acyltransferase activity, transferring groups other than amino-acyl groups"/>
    <property type="evidence" value="ECO:0007669"/>
    <property type="project" value="InterPro"/>
</dbReference>
<dbReference type="InterPro" id="IPR002656">
    <property type="entry name" value="Acyl_transf_3_dom"/>
</dbReference>
<evidence type="ECO:0000259" key="2">
    <source>
        <dbReference type="Pfam" id="PF01757"/>
    </source>
</evidence>
<feature type="transmembrane region" description="Helical" evidence="1">
    <location>
        <begin position="377"/>
        <end position="395"/>
    </location>
</feature>
<feature type="transmembrane region" description="Helical" evidence="1">
    <location>
        <begin position="284"/>
        <end position="303"/>
    </location>
</feature>
<evidence type="ECO:0000313" key="4">
    <source>
        <dbReference type="Proteomes" id="UP000693981"/>
    </source>
</evidence>
<dbReference type="AlphaFoldDB" id="A0A8T1WLI2"/>
<feature type="transmembrane region" description="Helical" evidence="1">
    <location>
        <begin position="215"/>
        <end position="234"/>
    </location>
</feature>
<dbReference type="PANTHER" id="PTHR23028:SF53">
    <property type="entry name" value="ACYL_TRANSF_3 DOMAIN-CONTAINING PROTEIN"/>
    <property type="match status" value="1"/>
</dbReference>
<dbReference type="OrthoDB" id="92766at2759"/>
<protein>
    <recommendedName>
        <fullName evidence="2">Acyltransferase 3 domain-containing protein</fullName>
    </recommendedName>
</protein>
<organism evidence="3 4">
    <name type="scientific">Phytophthora boehmeriae</name>
    <dbReference type="NCBI Taxonomy" id="109152"/>
    <lineage>
        <taxon>Eukaryota</taxon>
        <taxon>Sar</taxon>
        <taxon>Stramenopiles</taxon>
        <taxon>Oomycota</taxon>
        <taxon>Peronosporomycetes</taxon>
        <taxon>Peronosporales</taxon>
        <taxon>Peronosporaceae</taxon>
        <taxon>Phytophthora</taxon>
    </lineage>
</organism>
<feature type="transmembrane region" description="Helical" evidence="1">
    <location>
        <begin position="315"/>
        <end position="335"/>
    </location>
</feature>
<keyword evidence="4" id="KW-1185">Reference proteome</keyword>
<keyword evidence="1" id="KW-1133">Transmembrane helix</keyword>
<dbReference type="GO" id="GO:0000271">
    <property type="term" value="P:polysaccharide biosynthetic process"/>
    <property type="evidence" value="ECO:0007669"/>
    <property type="project" value="TreeGrafter"/>
</dbReference>
<evidence type="ECO:0000256" key="1">
    <source>
        <dbReference type="SAM" id="Phobius"/>
    </source>
</evidence>
<dbReference type="PANTHER" id="PTHR23028">
    <property type="entry name" value="ACETYLTRANSFERASE"/>
    <property type="match status" value="1"/>
</dbReference>
<name>A0A8T1WLI2_9STRA</name>
<keyword evidence="1" id="KW-0812">Transmembrane</keyword>